<dbReference type="InterPro" id="IPR013766">
    <property type="entry name" value="Thioredoxin_domain"/>
</dbReference>
<dbReference type="InterPro" id="IPR050553">
    <property type="entry name" value="Thioredoxin_ResA/DsbE_sf"/>
</dbReference>
<evidence type="ECO:0000313" key="4">
    <source>
        <dbReference type="Proteomes" id="UP000185812"/>
    </source>
</evidence>
<feature type="signal peptide" evidence="1">
    <location>
        <begin position="1"/>
        <end position="22"/>
    </location>
</feature>
<dbReference type="RefSeq" id="WP_072715450.1">
    <property type="nucleotide sequence ID" value="NZ_FRAU01000004.1"/>
</dbReference>
<keyword evidence="3" id="KW-0413">Isomerase</keyword>
<dbReference type="GO" id="GO:0016853">
    <property type="term" value="F:isomerase activity"/>
    <property type="evidence" value="ECO:0007669"/>
    <property type="project" value="UniProtKB-KW"/>
</dbReference>
<dbReference type="STRING" id="633813.SAMN04488087_1612"/>
<proteinExistence type="predicted"/>
<feature type="chain" id="PRO_5009921233" evidence="1">
    <location>
        <begin position="23"/>
        <end position="462"/>
    </location>
</feature>
<sequence length="462" mass="53129">MKRTGWKRALLLLLVVTSAASATPGDTLWARRALRQQLFFIHYLQQTPPDTPFTSLARLDTFLQRAERAWLRHTPLQEAALRRLSPYVYLLLVASATQFTPLPRPLECHVYRRYMVPAFLANFDDAAPATHPERAHLIAYAPDLEVITSPLLFECALPDFTWQALYQRLQRLPDLIQAYQLRASSDSLLHARLQRTSRLISRRLPLLTLEALRRQQQFGQVFLELAAQASRFTQPRYLRALGHSLWNDLRQRKQTDQALAVLDLLARSLPASELPPDTLRAWYLHTDSTRGLQRFQLFSRAPLPVLLPSERRHTLQGRYLELQQQQEVDISQWQGKWVLLDFWATWCTPCIAQIPKLRALHRQYGDQIVLLSISSDAVTGGAPVDTVRAFMQRHGIDYPVLYDRPDASLTRQFEIFGFPSLLLLNPEGYLMVAAASPGRYMLTLPEVQAFLEQRTRFACGQD</sequence>
<dbReference type="CDD" id="cd02966">
    <property type="entry name" value="TlpA_like_family"/>
    <property type="match status" value="1"/>
</dbReference>
<dbReference type="SUPFAM" id="SSF52833">
    <property type="entry name" value="Thioredoxin-like"/>
    <property type="match status" value="1"/>
</dbReference>
<gene>
    <name evidence="3" type="ORF">SAMN04488087_1612</name>
</gene>
<keyword evidence="1" id="KW-0732">Signal</keyword>
<reference evidence="4" key="1">
    <citation type="submission" date="2016-11" db="EMBL/GenBank/DDBJ databases">
        <authorList>
            <person name="Varghese N."/>
            <person name="Submissions S."/>
        </authorList>
    </citation>
    <scope>NUCLEOTIDE SEQUENCE [LARGE SCALE GENOMIC DNA]</scope>
    <source>
        <strain evidence="4">DSM 22212</strain>
    </source>
</reference>
<dbReference type="Pfam" id="PF00578">
    <property type="entry name" value="AhpC-TSA"/>
    <property type="match status" value="1"/>
</dbReference>
<accession>A0A1M6U0L8</accession>
<feature type="domain" description="Thioredoxin" evidence="2">
    <location>
        <begin position="301"/>
        <end position="456"/>
    </location>
</feature>
<keyword evidence="4" id="KW-1185">Reference proteome</keyword>
<evidence type="ECO:0000256" key="1">
    <source>
        <dbReference type="SAM" id="SignalP"/>
    </source>
</evidence>
<organism evidence="3 4">
    <name type="scientific">Rhodothermus profundi</name>
    <dbReference type="NCBI Taxonomy" id="633813"/>
    <lineage>
        <taxon>Bacteria</taxon>
        <taxon>Pseudomonadati</taxon>
        <taxon>Rhodothermota</taxon>
        <taxon>Rhodothermia</taxon>
        <taxon>Rhodothermales</taxon>
        <taxon>Rhodothermaceae</taxon>
        <taxon>Rhodothermus</taxon>
    </lineage>
</organism>
<dbReference type="PANTHER" id="PTHR42852:SF13">
    <property type="entry name" value="PROTEIN DIPZ"/>
    <property type="match status" value="1"/>
</dbReference>
<dbReference type="AlphaFoldDB" id="A0A1M6U0L8"/>
<evidence type="ECO:0000313" key="3">
    <source>
        <dbReference type="EMBL" id="SHK62747.1"/>
    </source>
</evidence>
<dbReference type="InterPro" id="IPR036249">
    <property type="entry name" value="Thioredoxin-like_sf"/>
</dbReference>
<dbReference type="Proteomes" id="UP000185812">
    <property type="component" value="Unassembled WGS sequence"/>
</dbReference>
<dbReference type="GO" id="GO:0016491">
    <property type="term" value="F:oxidoreductase activity"/>
    <property type="evidence" value="ECO:0007669"/>
    <property type="project" value="InterPro"/>
</dbReference>
<dbReference type="PANTHER" id="PTHR42852">
    <property type="entry name" value="THIOL:DISULFIDE INTERCHANGE PROTEIN DSBE"/>
    <property type="match status" value="1"/>
</dbReference>
<dbReference type="GO" id="GO:0016209">
    <property type="term" value="F:antioxidant activity"/>
    <property type="evidence" value="ECO:0007669"/>
    <property type="project" value="InterPro"/>
</dbReference>
<dbReference type="InterPro" id="IPR000866">
    <property type="entry name" value="AhpC/TSA"/>
</dbReference>
<evidence type="ECO:0000259" key="2">
    <source>
        <dbReference type="PROSITE" id="PS51352"/>
    </source>
</evidence>
<dbReference type="PROSITE" id="PS51352">
    <property type="entry name" value="THIOREDOXIN_2"/>
    <property type="match status" value="1"/>
</dbReference>
<protein>
    <submittedName>
        <fullName evidence="3">Thiol-disulfide isomerase or thioredoxin</fullName>
    </submittedName>
</protein>
<name>A0A1M6U0L8_9BACT</name>
<dbReference type="EMBL" id="FRAU01000004">
    <property type="protein sequence ID" value="SHK62747.1"/>
    <property type="molecule type" value="Genomic_DNA"/>
</dbReference>
<dbReference type="Gene3D" id="3.40.30.10">
    <property type="entry name" value="Glutaredoxin"/>
    <property type="match status" value="1"/>
</dbReference>